<feature type="domain" description="Integrase catalytic" evidence="2">
    <location>
        <begin position="316"/>
        <end position="472"/>
    </location>
</feature>
<accession>A0ABW1WD69</accession>
<dbReference type="Gene3D" id="3.30.420.10">
    <property type="entry name" value="Ribonuclease H-like superfamily/Ribonuclease H"/>
    <property type="match status" value="1"/>
</dbReference>
<dbReference type="Pfam" id="PF13333">
    <property type="entry name" value="rve_2"/>
    <property type="match status" value="1"/>
</dbReference>
<dbReference type="Pfam" id="PF00665">
    <property type="entry name" value="rve"/>
    <property type="match status" value="1"/>
</dbReference>
<gene>
    <name evidence="3" type="ORF">ACFP7A_07850</name>
</gene>
<sequence>MYSNADKLKAVQLFHQYDRAWATVLRELGYPSRSALKLWVKQYAVDSHAFDERSRGKFSAKQHKTAVDYYFDHGHSSSRTVRILGYPSRSLLDIWVRKDPRFTEQLVTHAPDRVKHPTKPRKSKQRTAAMQSAKLLRQSTKAFLSTPMGTDDLATLDHHSLLRRAQELELQNNILKQVNDLLKKDLGIDQLHLTNKEKMQVIDALRDQYPLKVLLLALELSKSSYFYQHKVLEAGDKYAYVRERLKVLFSQNYSSYGYRRMREALLDEGIHISEKVIRRLMAEEGLVVKVTRCRKYSSYAGEITPAVANLLERNFKAEKPNEKLVTDITEFAFQAGKVYLSPLIDCFDGQIISWSIGTSPNAELVSTMLKTAAESMIDGEKPIIHSDRGAHYRWPIWIDLMGEYGFARSMSKKACTPDNAAAESFFGHLKTEFFYNRSWRGVSIQGFMTELDTYIEWYNTCRKKISLGGMSP</sequence>
<dbReference type="NCBIfam" id="NF033516">
    <property type="entry name" value="transpos_IS3"/>
    <property type="match status" value="1"/>
</dbReference>
<dbReference type="SUPFAM" id="SSF53098">
    <property type="entry name" value="Ribonuclease H-like"/>
    <property type="match status" value="1"/>
</dbReference>
<protein>
    <submittedName>
        <fullName evidence="3">IS3 family transposase</fullName>
    </submittedName>
</protein>
<dbReference type="PANTHER" id="PTHR46889">
    <property type="entry name" value="TRANSPOSASE INSF FOR INSERTION SEQUENCE IS3B-RELATED"/>
    <property type="match status" value="1"/>
</dbReference>
<comment type="function">
    <text evidence="1">Involved in the transposition of the insertion sequence.</text>
</comment>
<evidence type="ECO:0000313" key="3">
    <source>
        <dbReference type="EMBL" id="MFC6386512.1"/>
    </source>
</evidence>
<evidence type="ECO:0000259" key="2">
    <source>
        <dbReference type="PROSITE" id="PS50994"/>
    </source>
</evidence>
<proteinExistence type="predicted"/>
<dbReference type="PROSITE" id="PS50994">
    <property type="entry name" value="INTEGRASE"/>
    <property type="match status" value="1"/>
</dbReference>
<dbReference type="InterPro" id="IPR048020">
    <property type="entry name" value="Transpos_IS3"/>
</dbReference>
<dbReference type="InterPro" id="IPR050900">
    <property type="entry name" value="Transposase_IS3/IS150/IS904"/>
</dbReference>
<name>A0ABW1WD69_9BACL</name>
<evidence type="ECO:0000256" key="1">
    <source>
        <dbReference type="ARBA" id="ARBA00002286"/>
    </source>
</evidence>
<comment type="caution">
    <text evidence="3">The sequence shown here is derived from an EMBL/GenBank/DDBJ whole genome shotgun (WGS) entry which is preliminary data.</text>
</comment>
<dbReference type="RefSeq" id="WP_253054085.1">
    <property type="nucleotide sequence ID" value="NZ_JAMXWN010000006.1"/>
</dbReference>
<evidence type="ECO:0000313" key="4">
    <source>
        <dbReference type="Proteomes" id="UP001596267"/>
    </source>
</evidence>
<dbReference type="InterPro" id="IPR036397">
    <property type="entry name" value="RNaseH_sf"/>
</dbReference>
<dbReference type="InterPro" id="IPR012337">
    <property type="entry name" value="RNaseH-like_sf"/>
</dbReference>
<dbReference type="Proteomes" id="UP001596267">
    <property type="component" value="Unassembled WGS sequence"/>
</dbReference>
<reference evidence="4" key="1">
    <citation type="journal article" date="2019" name="Int. J. Syst. Evol. Microbiol.">
        <title>The Global Catalogue of Microorganisms (GCM) 10K type strain sequencing project: providing services to taxonomists for standard genome sequencing and annotation.</title>
        <authorList>
            <consortium name="The Broad Institute Genomics Platform"/>
            <consortium name="The Broad Institute Genome Sequencing Center for Infectious Disease"/>
            <person name="Wu L."/>
            <person name="Ma J."/>
        </authorList>
    </citation>
    <scope>NUCLEOTIDE SEQUENCE [LARGE SCALE GENOMIC DNA]</scope>
    <source>
        <strain evidence="4">CCUG 42001</strain>
    </source>
</reference>
<keyword evidence="4" id="KW-1185">Reference proteome</keyword>
<dbReference type="PANTHER" id="PTHR46889:SF4">
    <property type="entry name" value="TRANSPOSASE INSO FOR INSERTION SEQUENCE ELEMENT IS911B-RELATED"/>
    <property type="match status" value="1"/>
</dbReference>
<dbReference type="InterPro" id="IPR001584">
    <property type="entry name" value="Integrase_cat-core"/>
</dbReference>
<dbReference type="EMBL" id="JBHSTQ010000006">
    <property type="protein sequence ID" value="MFC6386512.1"/>
    <property type="molecule type" value="Genomic_DNA"/>
</dbReference>
<organism evidence="3 4">
    <name type="scientific">Sporolactobacillus kofuensis</name>
    <dbReference type="NCBI Taxonomy" id="269672"/>
    <lineage>
        <taxon>Bacteria</taxon>
        <taxon>Bacillati</taxon>
        <taxon>Bacillota</taxon>
        <taxon>Bacilli</taxon>
        <taxon>Bacillales</taxon>
        <taxon>Sporolactobacillaceae</taxon>
        <taxon>Sporolactobacillus</taxon>
    </lineage>
</organism>
<dbReference type="Pfam" id="PF13276">
    <property type="entry name" value="HTH_21"/>
    <property type="match status" value="1"/>
</dbReference>
<dbReference type="InterPro" id="IPR025948">
    <property type="entry name" value="HTH-like_dom"/>
</dbReference>